<comment type="caution">
    <text evidence="1">The sequence shown here is derived from an EMBL/GenBank/DDBJ whole genome shotgun (WGS) entry which is preliminary data.</text>
</comment>
<dbReference type="EMBL" id="AYKW01000013">
    <property type="protein sequence ID" value="PIL30770.1"/>
    <property type="molecule type" value="Genomic_DNA"/>
</dbReference>
<name>A0A2G8SAI7_9APHY</name>
<dbReference type="OrthoDB" id="2757744at2759"/>
<gene>
    <name evidence="1" type="ORF">GSI_06938</name>
</gene>
<reference evidence="1 2" key="1">
    <citation type="journal article" date="2015" name="Sci. Rep.">
        <title>Chromosome-level genome map provides insights into diverse defense mechanisms in the medicinal fungus Ganoderma sinense.</title>
        <authorList>
            <person name="Zhu Y."/>
            <person name="Xu J."/>
            <person name="Sun C."/>
            <person name="Zhou S."/>
            <person name="Xu H."/>
            <person name="Nelson D.R."/>
            <person name="Qian J."/>
            <person name="Song J."/>
            <person name="Luo H."/>
            <person name="Xiang L."/>
            <person name="Li Y."/>
            <person name="Xu Z."/>
            <person name="Ji A."/>
            <person name="Wang L."/>
            <person name="Lu S."/>
            <person name="Hayward A."/>
            <person name="Sun W."/>
            <person name="Li X."/>
            <person name="Schwartz D.C."/>
            <person name="Wang Y."/>
            <person name="Chen S."/>
        </authorList>
    </citation>
    <scope>NUCLEOTIDE SEQUENCE [LARGE SCALE GENOMIC DNA]</scope>
    <source>
        <strain evidence="1 2">ZZ0214-1</strain>
    </source>
</reference>
<dbReference type="STRING" id="1077348.A0A2G8SAI7"/>
<keyword evidence="2" id="KW-1185">Reference proteome</keyword>
<evidence type="ECO:0000313" key="1">
    <source>
        <dbReference type="EMBL" id="PIL30770.1"/>
    </source>
</evidence>
<protein>
    <recommendedName>
        <fullName evidence="3">HNH nuclease domain-containing protein</fullName>
    </recommendedName>
</protein>
<evidence type="ECO:0000313" key="2">
    <source>
        <dbReference type="Proteomes" id="UP000230002"/>
    </source>
</evidence>
<organism evidence="1 2">
    <name type="scientific">Ganoderma sinense ZZ0214-1</name>
    <dbReference type="NCBI Taxonomy" id="1077348"/>
    <lineage>
        <taxon>Eukaryota</taxon>
        <taxon>Fungi</taxon>
        <taxon>Dikarya</taxon>
        <taxon>Basidiomycota</taxon>
        <taxon>Agaricomycotina</taxon>
        <taxon>Agaricomycetes</taxon>
        <taxon>Polyporales</taxon>
        <taxon>Polyporaceae</taxon>
        <taxon>Ganoderma</taxon>
    </lineage>
</organism>
<accession>A0A2G8SAI7</accession>
<dbReference type="Proteomes" id="UP000230002">
    <property type="component" value="Unassembled WGS sequence"/>
</dbReference>
<dbReference type="AlphaFoldDB" id="A0A2G8SAI7"/>
<sequence length="435" mass="48496">MMHSNTLFFGDTFTRDLDLLVRDSSLSDSDLYNDAKRHLQVLVHPSFADIDQPAWVRRIQPFYGFSITYSSSKLFDALYQTADELGLASGKRYVSAAVCLCARRTETEAAASLEDASKRKAEALSQLASEWIAFMLWPFFIEGNKVVGEFSEQASYYELPPEQMPSQNRNGRLLVDSEHLLKRCGYTCFMTGAVHNCAPSELLAELFDGPGLVHISNLYVAQIFRPPSATGERGIRDEDETITSDILRHFCYPFHVDGIEVIKEGVTEARNSLVMSANACMTFNSFRWCLHPTPVPNQYHINVYQRNWVGTQYVASPVTFKDLSSEYSSKTLRAPTRPFNFLEDRNPTRPPCAHDLDLPSADLLRVHAALTGVLQLSGVITAFDAIRASLSFAKSCIPGASGSAFLESVVAYEGREVCAEVEEEMSVEEAVEDSD</sequence>
<evidence type="ECO:0008006" key="3">
    <source>
        <dbReference type="Google" id="ProtNLM"/>
    </source>
</evidence>
<proteinExistence type="predicted"/>